<dbReference type="CDD" id="cd07067">
    <property type="entry name" value="HP_PGM_like"/>
    <property type="match status" value="1"/>
</dbReference>
<dbReference type="InterPro" id="IPR029033">
    <property type="entry name" value="His_PPase_superfam"/>
</dbReference>
<dbReference type="GO" id="GO:0016791">
    <property type="term" value="F:phosphatase activity"/>
    <property type="evidence" value="ECO:0007669"/>
    <property type="project" value="TreeGrafter"/>
</dbReference>
<organism evidence="1 2">
    <name type="scientific">Candidatus Acutalibacter pullicola</name>
    <dbReference type="NCBI Taxonomy" id="2838417"/>
    <lineage>
        <taxon>Bacteria</taxon>
        <taxon>Bacillati</taxon>
        <taxon>Bacillota</taxon>
        <taxon>Clostridia</taxon>
        <taxon>Eubacteriales</taxon>
        <taxon>Acutalibacteraceae</taxon>
        <taxon>Acutalibacter</taxon>
    </lineage>
</organism>
<dbReference type="SMART" id="SM00855">
    <property type="entry name" value="PGAM"/>
    <property type="match status" value="1"/>
</dbReference>
<dbReference type="InterPro" id="IPR013078">
    <property type="entry name" value="His_Pase_superF_clade-1"/>
</dbReference>
<dbReference type="EMBL" id="DWXG01000019">
    <property type="protein sequence ID" value="HJB97424.1"/>
    <property type="molecule type" value="Genomic_DNA"/>
</dbReference>
<reference evidence="1" key="1">
    <citation type="journal article" date="2021" name="PeerJ">
        <title>Extensive microbial diversity within the chicken gut microbiome revealed by metagenomics and culture.</title>
        <authorList>
            <person name="Gilroy R."/>
            <person name="Ravi A."/>
            <person name="Getino M."/>
            <person name="Pursley I."/>
            <person name="Horton D.L."/>
            <person name="Alikhan N.F."/>
            <person name="Baker D."/>
            <person name="Gharbi K."/>
            <person name="Hall N."/>
            <person name="Watson M."/>
            <person name="Adriaenssens E.M."/>
            <person name="Foster-Nyarko E."/>
            <person name="Jarju S."/>
            <person name="Secka A."/>
            <person name="Antonio M."/>
            <person name="Oren A."/>
            <person name="Chaudhuri R.R."/>
            <person name="La Ragione R."/>
            <person name="Hildebrand F."/>
            <person name="Pallen M.J."/>
        </authorList>
    </citation>
    <scope>NUCLEOTIDE SEQUENCE</scope>
    <source>
        <strain evidence="1">CHK185-1770</strain>
    </source>
</reference>
<dbReference type="Gene3D" id="3.40.50.1240">
    <property type="entry name" value="Phosphoglycerate mutase-like"/>
    <property type="match status" value="1"/>
</dbReference>
<evidence type="ECO:0000313" key="2">
    <source>
        <dbReference type="Proteomes" id="UP000826793"/>
    </source>
</evidence>
<dbReference type="InterPro" id="IPR050275">
    <property type="entry name" value="PGM_Phosphatase"/>
</dbReference>
<dbReference type="PANTHER" id="PTHR48100">
    <property type="entry name" value="BROAD-SPECIFICITY PHOSPHATASE YOR283W-RELATED"/>
    <property type="match status" value="1"/>
</dbReference>
<comment type="caution">
    <text evidence="1">The sequence shown here is derived from an EMBL/GenBank/DDBJ whole genome shotgun (WGS) entry which is preliminary data.</text>
</comment>
<dbReference type="AlphaFoldDB" id="A0A9D2SEE9"/>
<name>A0A9D2SEE9_9FIRM</name>
<evidence type="ECO:0000313" key="1">
    <source>
        <dbReference type="EMBL" id="HJB97424.1"/>
    </source>
</evidence>
<accession>A0A9D2SEE9</accession>
<dbReference type="PANTHER" id="PTHR48100:SF59">
    <property type="entry name" value="ADENOSYLCOBALAMIN_ALPHA-RIBAZOLE PHOSPHATASE"/>
    <property type="match status" value="1"/>
</dbReference>
<dbReference type="Pfam" id="PF00300">
    <property type="entry name" value="His_Phos_1"/>
    <property type="match status" value="1"/>
</dbReference>
<protein>
    <submittedName>
        <fullName evidence="1">Histidine phosphatase family protein</fullName>
    </submittedName>
</protein>
<reference evidence="1" key="2">
    <citation type="submission" date="2021-04" db="EMBL/GenBank/DDBJ databases">
        <authorList>
            <person name="Gilroy R."/>
        </authorList>
    </citation>
    <scope>NUCLEOTIDE SEQUENCE</scope>
    <source>
        <strain evidence="1">CHK185-1770</strain>
    </source>
</reference>
<proteinExistence type="predicted"/>
<dbReference type="Proteomes" id="UP000826793">
    <property type="component" value="Unassembled WGS sequence"/>
</dbReference>
<sequence length="190" mass="21547">MTTVYFVRHAQSDGSVLDARTQPLTPKGQKDCALVTAYLRDKQIQAVFSSPYQRAVDTVRPFAQEQKLPVETVEAFREHETVGDTYADQVYFPFIQQYWNDLTFKLPGDESIADLQKRNIDALEKILREHAGESVVVGTHGMALASILRYYDGVFGFADFLDMVKRKPWIVKLVFDGSQTPAISYVDLFA</sequence>
<gene>
    <name evidence="1" type="ORF">H9710_02460</name>
</gene>
<dbReference type="GO" id="GO:0005737">
    <property type="term" value="C:cytoplasm"/>
    <property type="evidence" value="ECO:0007669"/>
    <property type="project" value="TreeGrafter"/>
</dbReference>
<dbReference type="SUPFAM" id="SSF53254">
    <property type="entry name" value="Phosphoglycerate mutase-like"/>
    <property type="match status" value="1"/>
</dbReference>